<sequence length="338" mass="39343">MAFDKPFLDLDKQLNLLESRNLIITNRDRAKRLIMTSSYYDLINGYKSVFMLSNDRFKDNVKLEDIYIFSFIDKGIQSITMKYSLMIETLFKTRLSYVISNHLGVHQDDYLHARYYKRQINHLSFAKVKQEINKQLDICNAKQPTKYYLKYHNHVPPWILFKNISFGSAINIFRLLSTKHKREVANLLLPTDLITCKDKIELLINTLEAIRRFRNCAAHSLNFFGCRSVYNIPGNILYTIVPNGVLKREKGEITSRDKKSLKGIYGVLIMTAILLNDKLLVSSLIAECRGVFKPEVSGDDDSKHIVDLINELKQKYKEATQIPIDFIDRLEIIYKSIT</sequence>
<comment type="caution">
    <text evidence="1">The sequence shown here is derived from an EMBL/GenBank/DDBJ whole genome shotgun (WGS) entry which is preliminary data.</text>
</comment>
<dbReference type="InterPro" id="IPR011664">
    <property type="entry name" value="Abi_system_AbiD/AbiF-like"/>
</dbReference>
<name>A0ABS8F0Y2_9FIRM</name>
<gene>
    <name evidence="1" type="ORF">LKD20_02970</name>
</gene>
<dbReference type="RefSeq" id="WP_227720858.1">
    <property type="nucleotide sequence ID" value="NZ_JAJEQD010000004.1"/>
</dbReference>
<dbReference type="Pfam" id="PF07751">
    <property type="entry name" value="Abi_2"/>
    <property type="match status" value="1"/>
</dbReference>
<evidence type="ECO:0000313" key="1">
    <source>
        <dbReference type="EMBL" id="MCC2156107.1"/>
    </source>
</evidence>
<keyword evidence="2" id="KW-1185">Reference proteome</keyword>
<proteinExistence type="predicted"/>
<protein>
    <submittedName>
        <fullName evidence="1">Abi family protein</fullName>
    </submittedName>
</protein>
<dbReference type="Proteomes" id="UP001198241">
    <property type="component" value="Unassembled WGS sequence"/>
</dbReference>
<dbReference type="EMBL" id="JAJEQD010000004">
    <property type="protein sequence ID" value="MCC2156107.1"/>
    <property type="molecule type" value="Genomic_DNA"/>
</dbReference>
<organism evidence="1 2">
    <name type="scientific">Veillonella fallax</name>
    <dbReference type="NCBI Taxonomy" id="2881272"/>
    <lineage>
        <taxon>Bacteria</taxon>
        <taxon>Bacillati</taxon>
        <taxon>Bacillota</taxon>
        <taxon>Negativicutes</taxon>
        <taxon>Veillonellales</taxon>
        <taxon>Veillonellaceae</taxon>
        <taxon>Veillonella</taxon>
    </lineage>
</organism>
<accession>A0ABS8F0Y2</accession>
<reference evidence="1 2" key="1">
    <citation type="submission" date="2021-10" db="EMBL/GenBank/DDBJ databases">
        <title>Anaerobic single-cell dispensing facilitates the cultivation of human gut bacteria.</title>
        <authorList>
            <person name="Afrizal A."/>
        </authorList>
    </citation>
    <scope>NUCLEOTIDE SEQUENCE [LARGE SCALE GENOMIC DNA]</scope>
    <source>
        <strain evidence="1 2">CLA-AA-H247</strain>
    </source>
</reference>
<evidence type="ECO:0000313" key="2">
    <source>
        <dbReference type="Proteomes" id="UP001198241"/>
    </source>
</evidence>